<dbReference type="SUPFAM" id="SSF53271">
    <property type="entry name" value="PRTase-like"/>
    <property type="match status" value="1"/>
</dbReference>
<feature type="domain" description="Phosphoribosyltransferase" evidence="2">
    <location>
        <begin position="151"/>
        <end position="240"/>
    </location>
</feature>
<dbReference type="InterPro" id="IPR051910">
    <property type="entry name" value="ComF/GntX_DNA_util-trans"/>
</dbReference>
<dbReference type="Gene3D" id="3.40.50.2020">
    <property type="match status" value="1"/>
</dbReference>
<protein>
    <submittedName>
        <fullName evidence="4">ComF family protein</fullName>
    </submittedName>
</protein>
<dbReference type="CDD" id="cd06223">
    <property type="entry name" value="PRTases_typeI"/>
    <property type="match status" value="1"/>
</dbReference>
<name>A0A550J811_9BACT</name>
<feature type="domain" description="Double zinc ribbon" evidence="3">
    <location>
        <begin position="15"/>
        <end position="75"/>
    </location>
</feature>
<dbReference type="InterPro" id="IPR044005">
    <property type="entry name" value="DZR_2"/>
</dbReference>
<dbReference type="Pfam" id="PF00156">
    <property type="entry name" value="Pribosyltran"/>
    <property type="match status" value="1"/>
</dbReference>
<dbReference type="AlphaFoldDB" id="A0A550J811"/>
<evidence type="ECO:0000313" key="5">
    <source>
        <dbReference type="Proteomes" id="UP000317155"/>
    </source>
</evidence>
<keyword evidence="5" id="KW-1185">Reference proteome</keyword>
<dbReference type="InterPro" id="IPR000836">
    <property type="entry name" value="PRTase_dom"/>
</dbReference>
<evidence type="ECO:0000256" key="1">
    <source>
        <dbReference type="ARBA" id="ARBA00008007"/>
    </source>
</evidence>
<reference evidence="4 5" key="1">
    <citation type="submission" date="2019-07" db="EMBL/GenBank/DDBJ databases">
        <title>Insights of Desulfuromonas acetexigens electromicrobiology.</title>
        <authorList>
            <person name="Katuri K."/>
            <person name="Sapireddy V."/>
            <person name="Shaw D.R."/>
            <person name="Saikaly P."/>
        </authorList>
    </citation>
    <scope>NUCLEOTIDE SEQUENCE [LARGE SCALE GENOMIC DNA]</scope>
    <source>
        <strain evidence="4 5">2873</strain>
    </source>
</reference>
<gene>
    <name evidence="4" type="ORF">FL622_13895</name>
</gene>
<dbReference type="PANTHER" id="PTHR47505">
    <property type="entry name" value="DNA UTILIZATION PROTEIN YHGH"/>
    <property type="match status" value="1"/>
</dbReference>
<dbReference type="InterPro" id="IPR029057">
    <property type="entry name" value="PRTase-like"/>
</dbReference>
<evidence type="ECO:0000259" key="3">
    <source>
        <dbReference type="Pfam" id="PF18912"/>
    </source>
</evidence>
<dbReference type="RefSeq" id="WP_092053895.1">
    <property type="nucleotide sequence ID" value="NZ_FOJJ01000003.1"/>
</dbReference>
<dbReference type="Proteomes" id="UP000317155">
    <property type="component" value="Unassembled WGS sequence"/>
</dbReference>
<comment type="similarity">
    <text evidence="1">Belongs to the ComF/GntX family.</text>
</comment>
<dbReference type="PANTHER" id="PTHR47505:SF1">
    <property type="entry name" value="DNA UTILIZATION PROTEIN YHGH"/>
    <property type="match status" value="1"/>
</dbReference>
<comment type="caution">
    <text evidence="4">The sequence shown here is derived from an EMBL/GenBank/DDBJ whole genome shotgun (WGS) entry which is preliminary data.</text>
</comment>
<organism evidence="4 5">
    <name type="scientific">Trichloromonas acetexigens</name>
    <dbReference type="NCBI Taxonomy" id="38815"/>
    <lineage>
        <taxon>Bacteria</taxon>
        <taxon>Pseudomonadati</taxon>
        <taxon>Thermodesulfobacteriota</taxon>
        <taxon>Desulfuromonadia</taxon>
        <taxon>Desulfuromonadales</taxon>
        <taxon>Trichloromonadaceae</taxon>
        <taxon>Trichloromonas</taxon>
    </lineage>
</organism>
<proteinExistence type="inferred from homology"/>
<dbReference type="Pfam" id="PF18912">
    <property type="entry name" value="DZR_2"/>
    <property type="match status" value="1"/>
</dbReference>
<evidence type="ECO:0000313" key="4">
    <source>
        <dbReference type="EMBL" id="TRO79357.1"/>
    </source>
</evidence>
<evidence type="ECO:0000259" key="2">
    <source>
        <dbReference type="Pfam" id="PF00156"/>
    </source>
</evidence>
<sequence length="247" mass="27254">MALLTYLKSELSGLFDLLLPPTCAFCRAEAPTPSPAGICPNCLTQLLPLPAARCSRCALPYPTEAGGPHLCETCLRRPPDFSGVVAVGVYQDLLRESIHRFKYEQSIHLDHPLGTLLAQRLAIEATDFRPELILPVPLHPRRLRERGYNQSLLLARRLGKELRVPTEPRRLRRIRPTPPQQGLPLAARQRNLRGAFTLSAPLRGEKILLIDDVMTTGATLRECAQVLKAGGAGEILIAVLGRAARHH</sequence>
<accession>A0A550J811</accession>
<dbReference type="EMBL" id="VJVV01000011">
    <property type="protein sequence ID" value="TRO79357.1"/>
    <property type="molecule type" value="Genomic_DNA"/>
</dbReference>
<dbReference type="OrthoDB" id="9779910at2"/>